<protein>
    <recommendedName>
        <fullName evidence="3">Signal transduction histidine kinase subgroup 3 dimerisation and phosphoacceptor domain-containing protein</fullName>
    </recommendedName>
</protein>
<reference evidence="4" key="1">
    <citation type="submission" date="2018-05" db="EMBL/GenBank/DDBJ databases">
        <authorList>
            <person name="Lanie J.A."/>
            <person name="Ng W.-L."/>
            <person name="Kazmierczak K.M."/>
            <person name="Andrzejewski T.M."/>
            <person name="Davidsen T.M."/>
            <person name="Wayne K.J."/>
            <person name="Tettelin H."/>
            <person name="Glass J.I."/>
            <person name="Rusch D."/>
            <person name="Podicherti R."/>
            <person name="Tsui H.-C.T."/>
            <person name="Winkler M.E."/>
        </authorList>
    </citation>
    <scope>NUCLEOTIDE SEQUENCE</scope>
</reference>
<keyword evidence="1" id="KW-0808">Transferase</keyword>
<dbReference type="PANTHER" id="PTHR24421">
    <property type="entry name" value="NITRATE/NITRITE SENSOR PROTEIN NARX-RELATED"/>
    <property type="match status" value="1"/>
</dbReference>
<dbReference type="Pfam" id="PF07730">
    <property type="entry name" value="HisKA_3"/>
    <property type="match status" value="1"/>
</dbReference>
<dbReference type="GO" id="GO:0016020">
    <property type="term" value="C:membrane"/>
    <property type="evidence" value="ECO:0007669"/>
    <property type="project" value="InterPro"/>
</dbReference>
<dbReference type="CDD" id="cd16917">
    <property type="entry name" value="HATPase_UhpB-NarQ-NarX-like"/>
    <property type="match status" value="1"/>
</dbReference>
<keyword evidence="2" id="KW-0418">Kinase</keyword>
<dbReference type="InterPro" id="IPR050482">
    <property type="entry name" value="Sensor_HK_TwoCompSys"/>
</dbReference>
<dbReference type="Gene3D" id="1.20.5.1930">
    <property type="match status" value="1"/>
</dbReference>
<organism evidence="4">
    <name type="scientific">marine metagenome</name>
    <dbReference type="NCBI Taxonomy" id="408172"/>
    <lineage>
        <taxon>unclassified sequences</taxon>
        <taxon>metagenomes</taxon>
        <taxon>ecological metagenomes</taxon>
    </lineage>
</organism>
<sequence>MGTGKRLAGRRADSTEFPVHVSLSPLNGVGHTLAAVRDMTDWVATEDLLRDTEWQRDRAEDHERIARELHDTVIQELFAAGIGLQTLQARSEEPERLGDIVGSLDATIRTIRSVIFDLSSPVHSSSGLRSQVNELVAIMSKTVGIEPRCHFTGPLDTGVPDHLVEEALAVVREGLTNVARHAKASTIDLRVDVGESLLIEVLDNGVGLEDDPTRRSGLANLGDRATRYGGTFLAHRGPMGGTILEWSVPMGGESD</sequence>
<evidence type="ECO:0000259" key="3">
    <source>
        <dbReference type="Pfam" id="PF07730"/>
    </source>
</evidence>
<name>A0A382DN30_9ZZZZ</name>
<dbReference type="GO" id="GO:0046983">
    <property type="term" value="F:protein dimerization activity"/>
    <property type="evidence" value="ECO:0007669"/>
    <property type="project" value="InterPro"/>
</dbReference>
<gene>
    <name evidence="4" type="ORF">METZ01_LOCUS192276</name>
</gene>
<dbReference type="InterPro" id="IPR036890">
    <property type="entry name" value="HATPase_C_sf"/>
</dbReference>
<evidence type="ECO:0000313" key="4">
    <source>
        <dbReference type="EMBL" id="SVB39422.1"/>
    </source>
</evidence>
<accession>A0A382DN30</accession>
<dbReference type="GO" id="GO:0000155">
    <property type="term" value="F:phosphorelay sensor kinase activity"/>
    <property type="evidence" value="ECO:0007669"/>
    <property type="project" value="InterPro"/>
</dbReference>
<proteinExistence type="predicted"/>
<dbReference type="SUPFAM" id="SSF55874">
    <property type="entry name" value="ATPase domain of HSP90 chaperone/DNA topoisomerase II/histidine kinase"/>
    <property type="match status" value="1"/>
</dbReference>
<dbReference type="Gene3D" id="3.30.565.10">
    <property type="entry name" value="Histidine kinase-like ATPase, C-terminal domain"/>
    <property type="match status" value="1"/>
</dbReference>
<dbReference type="AlphaFoldDB" id="A0A382DN30"/>
<dbReference type="EMBL" id="UINC01040066">
    <property type="protein sequence ID" value="SVB39422.1"/>
    <property type="molecule type" value="Genomic_DNA"/>
</dbReference>
<evidence type="ECO:0000256" key="1">
    <source>
        <dbReference type="ARBA" id="ARBA00022679"/>
    </source>
</evidence>
<dbReference type="InterPro" id="IPR011712">
    <property type="entry name" value="Sig_transdc_His_kin_sub3_dim/P"/>
</dbReference>
<evidence type="ECO:0000256" key="2">
    <source>
        <dbReference type="ARBA" id="ARBA00022777"/>
    </source>
</evidence>
<feature type="domain" description="Signal transduction histidine kinase subgroup 3 dimerisation and phosphoacceptor" evidence="3">
    <location>
        <begin position="63"/>
        <end position="120"/>
    </location>
</feature>
<dbReference type="PANTHER" id="PTHR24421:SF56">
    <property type="entry name" value="OXYGEN SENSOR HISTIDINE KINASE RESPONSE REGULATOR DOST"/>
    <property type="match status" value="1"/>
</dbReference>